<evidence type="ECO:0000313" key="2">
    <source>
        <dbReference type="EMBL" id="CAK0870722.1"/>
    </source>
</evidence>
<feature type="compositionally biased region" description="Low complexity" evidence="1">
    <location>
        <begin position="34"/>
        <end position="43"/>
    </location>
</feature>
<proteinExistence type="predicted"/>
<feature type="compositionally biased region" description="Basic and acidic residues" evidence="1">
    <location>
        <begin position="20"/>
        <end position="29"/>
    </location>
</feature>
<feature type="compositionally biased region" description="Low complexity" evidence="1">
    <location>
        <begin position="1150"/>
        <end position="1163"/>
    </location>
</feature>
<feature type="region of interest" description="Disordered" evidence="1">
    <location>
        <begin position="1269"/>
        <end position="1310"/>
    </location>
</feature>
<protein>
    <submittedName>
        <fullName evidence="2">Uncharacterized protein</fullName>
    </submittedName>
</protein>
<dbReference type="EMBL" id="CAUYUJ010016991">
    <property type="protein sequence ID" value="CAK0870722.1"/>
    <property type="molecule type" value="Genomic_DNA"/>
</dbReference>
<organism evidence="2 3">
    <name type="scientific">Prorocentrum cordatum</name>
    <dbReference type="NCBI Taxonomy" id="2364126"/>
    <lineage>
        <taxon>Eukaryota</taxon>
        <taxon>Sar</taxon>
        <taxon>Alveolata</taxon>
        <taxon>Dinophyceae</taxon>
        <taxon>Prorocentrales</taxon>
        <taxon>Prorocentraceae</taxon>
        <taxon>Prorocentrum</taxon>
    </lineage>
</organism>
<feature type="compositionally biased region" description="Polar residues" evidence="1">
    <location>
        <begin position="1269"/>
        <end position="1279"/>
    </location>
</feature>
<feature type="region of interest" description="Disordered" evidence="1">
    <location>
        <begin position="20"/>
        <end position="58"/>
    </location>
</feature>
<comment type="caution">
    <text evidence="2">The sequence shown here is derived from an EMBL/GenBank/DDBJ whole genome shotgun (WGS) entry which is preliminary data.</text>
</comment>
<evidence type="ECO:0000256" key="1">
    <source>
        <dbReference type="SAM" id="MobiDB-lite"/>
    </source>
</evidence>
<feature type="non-terminal residue" evidence="2">
    <location>
        <position position="1310"/>
    </location>
</feature>
<reference evidence="2" key="1">
    <citation type="submission" date="2023-10" db="EMBL/GenBank/DDBJ databases">
        <authorList>
            <person name="Chen Y."/>
            <person name="Shah S."/>
            <person name="Dougan E. K."/>
            <person name="Thang M."/>
            <person name="Chan C."/>
        </authorList>
    </citation>
    <scope>NUCLEOTIDE SEQUENCE [LARGE SCALE GENOMIC DNA]</scope>
</reference>
<accession>A0ABN9VCC0</accession>
<sequence>MESAVQELKLAELARALSDARRRLQDKARPPPSSSGASAAAAPETQRQASKKQPSGDNCQCGLCKAFAKDGKPWALRKMARKAQGLVEVAVGPKCEECFSIHEDGFSHMEWDAFCQANQHDEQVKADIAAARKVHPKQEPPPTPVQEVLERTDHAIESRRSYIVLTESDSRKALQTRRLAKESTKSLYTAQVPKEGEDGWELGYWFVNPNMPYRTVDIISRTGVGRDNYIMDRDKQLWKNQGTVICSSKSRLMHDQAGVLAILEKDKAGFMKTLDEFLESKGAKGEGVGDGADAAMPDGSAALADAAAASDDESEDAELVGRAAGPSSSPPVRLSGKSSPAQPSPSPPASRVGGPLKRLKTFGASAISDTASAAGDETQSNAGASELCMLAPTGSSQGELQSRGGGSMRRRKTMSALPGTGALDHWKSKISLAMVMSGQVDGRTISACKKAAARMTQSEDDAVKAEAQLLNNFIKTIVTAQCLQVQNMPTCFPGDLKLYVRKMVEEDVIWPLPNMEKLLHLRLADLQKLGDMKALFDALDPFSNSVNGKFDPECPRLADIPLPMASKTKLLVHISIETLLLGMIGKGADSQGQVKTYTTICIDKFEDVDLVCLDGPSGACISECLDTWRAVLGLVSTSLDPSLEDPVNKLHAALGKTTRSPLVVVAAAVAMNPWYESQMRDFIEHAPGLRQHHGRVVEIDKFANEFTEGEAMYEQLADAFKELSEMKPALRLGSLDSTERLLNVCLEKQRVYTKDGSHPAATLQKWNRVLAEAIGLHPHDAKIHQWMEESAEALVKLDQGSKIEALRTLSNGVVEACVRNPQFSTIAAVSSKVDPLLGAVTGAHVDPNYLTDHHAEAMLECAIALGETVAFEVTMQNVSSIDAAAAEKLLSVSMKLAAVVGAKANFGCAYAPLLQKVVWLMSQWVDFQGVASLLEQPPLIENILAFSSFDAKIKQLKQAAVEVDEMMTATQGRDDYTAIKLKQFLAESSASLTRILDANAAAKKDAVITASVELAKVASGPQADDNAPIVKWQDTFKGSTFSDFLAHCDDTVLKINPIGHKKLIDDGLEAAAAYKEAAELSGAEPSTVVLENAAAAVLNAQVSKVSGVLAHKFKTVTELQVLRGAVQSELLAFRAETKLKKEVPSLPQSPRRGGLAGAGPARARAAERDHAGAVRVAAADRAEDEAARPLGLGASPEAVRLVEAHVPPARAGARGLGALRSLGACSLAALLRVAVGVLGSWAGLGRQRRCCHRGCGGCSRALGAASASQSQRVPLTSETAVPCAPQGQRLQPGPPSRQRVVPQMTARNAR</sequence>
<feature type="region of interest" description="Disordered" evidence="1">
    <location>
        <begin position="391"/>
        <end position="413"/>
    </location>
</feature>
<dbReference type="Proteomes" id="UP001189429">
    <property type="component" value="Unassembled WGS sequence"/>
</dbReference>
<feature type="compositionally biased region" description="Polar residues" evidence="1">
    <location>
        <begin position="45"/>
        <end position="58"/>
    </location>
</feature>
<name>A0ABN9VCC0_9DINO</name>
<gene>
    <name evidence="2" type="ORF">PCOR1329_LOCUS56752</name>
</gene>
<keyword evidence="3" id="KW-1185">Reference proteome</keyword>
<evidence type="ECO:0000313" key="3">
    <source>
        <dbReference type="Proteomes" id="UP001189429"/>
    </source>
</evidence>
<feature type="region of interest" description="Disordered" evidence="1">
    <location>
        <begin position="302"/>
        <end position="356"/>
    </location>
</feature>
<feature type="region of interest" description="Disordered" evidence="1">
    <location>
        <begin position="1142"/>
        <end position="1170"/>
    </location>
</feature>